<proteinExistence type="predicted"/>
<dbReference type="PANTHER" id="PTHR43685">
    <property type="entry name" value="GLYCOSYLTRANSFERASE"/>
    <property type="match status" value="1"/>
</dbReference>
<sequence length="310" mass="36720">MIKMPKISVIMPVYNEDIDDLDESIDSILKQTYKDFEYIIIDDNPENNQIKEFLNKKAKEDNRIRIIFNDKNLKLSKTENKAIELAKGSFIARMDADDIARKDRLESQLSFVMENNLDFTYSNFSIINNDGDLTRKYTYSKNDRVSQKIIKMLMSHRNVAIGPVFFFKKEVFNKLRGYRIMNSEDYDFVSRALIYGFKVGYQGKPLILKRLRMDSISFDTLYDQYILIQTIGNFLRKNNYEKIIPIELLNEKLNNISEHEKNKFNKFANARYTFNDHKTLKNFVKIIISIIFSITVLRYCVWSIFNKVID</sequence>
<evidence type="ECO:0000313" key="4">
    <source>
        <dbReference type="Proteomes" id="UP000272003"/>
    </source>
</evidence>
<keyword evidence="4" id="KW-1185">Reference proteome</keyword>
<dbReference type="EMBL" id="CP032626">
    <property type="protein sequence ID" value="AYF92178.1"/>
    <property type="molecule type" value="Genomic_DNA"/>
</dbReference>
<dbReference type="AlphaFoldDB" id="A0A387ARC3"/>
<organism evidence="3 4">
    <name type="scientific">Apilactobacillus bombintestini</name>
    <dbReference type="NCBI Taxonomy" id="2419772"/>
    <lineage>
        <taxon>Bacteria</taxon>
        <taxon>Bacillati</taxon>
        <taxon>Bacillota</taxon>
        <taxon>Bacilli</taxon>
        <taxon>Lactobacillales</taxon>
        <taxon>Lactobacillaceae</taxon>
        <taxon>Apilactobacillus</taxon>
    </lineage>
</organism>
<dbReference type="InterPro" id="IPR050834">
    <property type="entry name" value="Glycosyltransf_2"/>
</dbReference>
<dbReference type="Proteomes" id="UP000272003">
    <property type="component" value="Chromosome"/>
</dbReference>
<dbReference type="GO" id="GO:0016740">
    <property type="term" value="F:transferase activity"/>
    <property type="evidence" value="ECO:0007669"/>
    <property type="project" value="UniProtKB-KW"/>
</dbReference>
<dbReference type="PANTHER" id="PTHR43685:SF2">
    <property type="entry name" value="GLYCOSYLTRANSFERASE 2-LIKE DOMAIN-CONTAINING PROTEIN"/>
    <property type="match status" value="1"/>
</dbReference>
<keyword evidence="3" id="KW-0808">Transferase</keyword>
<gene>
    <name evidence="3" type="ORF">D7I45_01065</name>
</gene>
<evidence type="ECO:0000259" key="2">
    <source>
        <dbReference type="Pfam" id="PF00535"/>
    </source>
</evidence>
<dbReference type="InterPro" id="IPR001173">
    <property type="entry name" value="Glyco_trans_2-like"/>
</dbReference>
<accession>A0A387ARC3</accession>
<dbReference type="InterPro" id="IPR029044">
    <property type="entry name" value="Nucleotide-diphossugar_trans"/>
</dbReference>
<evidence type="ECO:0000256" key="1">
    <source>
        <dbReference type="SAM" id="Phobius"/>
    </source>
</evidence>
<feature type="transmembrane region" description="Helical" evidence="1">
    <location>
        <begin position="283"/>
        <end position="305"/>
    </location>
</feature>
<keyword evidence="1" id="KW-0812">Transmembrane</keyword>
<reference evidence="3 4" key="1">
    <citation type="submission" date="2018-09" db="EMBL/GenBank/DDBJ databases">
        <title>Genome sequencing of strain BHWM-4.</title>
        <authorList>
            <person name="Heo J."/>
            <person name="Kim S.-J."/>
            <person name="Kwon S.-W."/>
        </authorList>
    </citation>
    <scope>NUCLEOTIDE SEQUENCE [LARGE SCALE GENOMIC DNA]</scope>
    <source>
        <strain evidence="3 4">BHWM-4</strain>
    </source>
</reference>
<dbReference type="OrthoDB" id="9815829at2"/>
<dbReference type="Gene3D" id="3.90.550.10">
    <property type="entry name" value="Spore Coat Polysaccharide Biosynthesis Protein SpsA, Chain A"/>
    <property type="match status" value="1"/>
</dbReference>
<dbReference type="KEGG" id="abom:D7I45_01065"/>
<keyword evidence="1" id="KW-1133">Transmembrane helix</keyword>
<keyword evidence="1" id="KW-0472">Membrane</keyword>
<evidence type="ECO:0000313" key="3">
    <source>
        <dbReference type="EMBL" id="AYF92178.1"/>
    </source>
</evidence>
<dbReference type="SUPFAM" id="SSF53448">
    <property type="entry name" value="Nucleotide-diphospho-sugar transferases"/>
    <property type="match status" value="1"/>
</dbReference>
<protein>
    <submittedName>
        <fullName evidence="3">Glycosyltransferase</fullName>
    </submittedName>
</protein>
<dbReference type="Pfam" id="PF00535">
    <property type="entry name" value="Glycos_transf_2"/>
    <property type="match status" value="1"/>
</dbReference>
<feature type="domain" description="Glycosyltransferase 2-like" evidence="2">
    <location>
        <begin position="8"/>
        <end position="175"/>
    </location>
</feature>
<name>A0A387ARC3_9LACO</name>